<feature type="region of interest" description="Disordered" evidence="5">
    <location>
        <begin position="200"/>
        <end position="248"/>
    </location>
</feature>
<evidence type="ECO:0000256" key="4">
    <source>
        <dbReference type="ARBA" id="ARBA00023180"/>
    </source>
</evidence>
<feature type="chain" id="PRO_5021213746" description="MHC class I-like antigen recognition-like domain-containing protein" evidence="6">
    <location>
        <begin position="18"/>
        <end position="248"/>
    </location>
</feature>
<reference evidence="8" key="3">
    <citation type="submission" date="2025-09" db="UniProtKB">
        <authorList>
            <consortium name="Ensembl"/>
        </authorList>
    </citation>
    <scope>IDENTIFICATION</scope>
</reference>
<feature type="signal peptide" evidence="6">
    <location>
        <begin position="1"/>
        <end position="17"/>
    </location>
</feature>
<keyword evidence="2" id="KW-0490">MHC I</keyword>
<keyword evidence="2" id="KW-0391">Immunity</keyword>
<dbReference type="PANTHER" id="PTHR16675">
    <property type="entry name" value="MHC CLASS I-RELATED"/>
    <property type="match status" value="1"/>
</dbReference>
<dbReference type="GO" id="GO:0002486">
    <property type="term" value="P:antigen processing and presentation of endogenous peptide antigen via MHC class I via ER pathway, TAP-independent"/>
    <property type="evidence" value="ECO:0007669"/>
    <property type="project" value="TreeGrafter"/>
</dbReference>
<evidence type="ECO:0000313" key="8">
    <source>
        <dbReference type="Ensembl" id="ENSVURP00010002637.1"/>
    </source>
</evidence>
<gene>
    <name evidence="8" type="primary">LOC114024108</name>
</gene>
<dbReference type="Gene3D" id="3.30.500.10">
    <property type="entry name" value="MHC class I-like antigen recognition-like"/>
    <property type="match status" value="1"/>
</dbReference>
<dbReference type="Ensembl" id="ENSVURT00010002991.1">
    <property type="protein sequence ID" value="ENSVURP00010002637.1"/>
    <property type="gene ID" value="ENSVURG00010002147.1"/>
</dbReference>
<keyword evidence="6" id="KW-0732">Signal</keyword>
<dbReference type="GO" id="GO:0009897">
    <property type="term" value="C:external side of plasma membrane"/>
    <property type="evidence" value="ECO:0007669"/>
    <property type="project" value="TreeGrafter"/>
</dbReference>
<dbReference type="OMA" id="MELRAPW"/>
<dbReference type="PANTHER" id="PTHR16675:SF251">
    <property type="entry name" value="HLA CLASS I HISTOCOMPATIBILITY ANTIGEN, C ALPHA CHAIN"/>
    <property type="match status" value="1"/>
</dbReference>
<evidence type="ECO:0000256" key="2">
    <source>
        <dbReference type="ARBA" id="ARBA00022451"/>
    </source>
</evidence>
<dbReference type="GO" id="GO:0006955">
    <property type="term" value="P:immune response"/>
    <property type="evidence" value="ECO:0007669"/>
    <property type="project" value="TreeGrafter"/>
</dbReference>
<evidence type="ECO:0000313" key="9">
    <source>
        <dbReference type="Proteomes" id="UP000314987"/>
    </source>
</evidence>
<proteinExistence type="predicted"/>
<reference evidence="8" key="2">
    <citation type="submission" date="2025-08" db="UniProtKB">
        <authorList>
            <consortium name="Ensembl"/>
        </authorList>
    </citation>
    <scope>IDENTIFICATION</scope>
</reference>
<dbReference type="GeneTree" id="ENSGT01120000271826"/>
<dbReference type="InterPro" id="IPR037055">
    <property type="entry name" value="MHC_I-like_Ag-recog_sf"/>
</dbReference>
<dbReference type="Proteomes" id="UP000314987">
    <property type="component" value="Unassembled WGS sequence"/>
</dbReference>
<dbReference type="Pfam" id="PF00129">
    <property type="entry name" value="MHC_I"/>
    <property type="match status" value="1"/>
</dbReference>
<evidence type="ECO:0000256" key="1">
    <source>
        <dbReference type="ARBA" id="ARBA00004167"/>
    </source>
</evidence>
<keyword evidence="4" id="KW-0325">Glycoprotein</keyword>
<sequence>MTFLFLSFAIGWQSLRGANHKLGIRPSTNPAQSGLCSLWTMEPCLRSLFLLGSLALPETRAGSHSLRYFDAVMASPGLAEPRYIAVGYVDDQQFVRFDSDSKSQRMEPRAAWMERMDREEPGYWERNTRNARQNAQASPAALRNLRGYFNQSEGGHVRLRGLPGAHLPARVFPIRLRRAGLHRPGHGDLHVDGGGAAGCELQAQDGGGRGLHGENESLPGGGVRDVGEEVPGDGEGDAAAGRYPPPSV</sequence>
<dbReference type="GO" id="GO:0042612">
    <property type="term" value="C:MHC class I protein complex"/>
    <property type="evidence" value="ECO:0007669"/>
    <property type="project" value="UniProtKB-KW"/>
</dbReference>
<evidence type="ECO:0000256" key="6">
    <source>
        <dbReference type="SAM" id="SignalP"/>
    </source>
</evidence>
<feature type="domain" description="MHC class I-like antigen recognition-like" evidence="7">
    <location>
        <begin position="62"/>
        <end position="166"/>
    </location>
</feature>
<keyword evidence="9" id="KW-1185">Reference proteome</keyword>
<keyword evidence="3" id="KW-0472">Membrane</keyword>
<dbReference type="GO" id="GO:0005615">
    <property type="term" value="C:extracellular space"/>
    <property type="evidence" value="ECO:0007669"/>
    <property type="project" value="TreeGrafter"/>
</dbReference>
<dbReference type="InterPro" id="IPR050208">
    <property type="entry name" value="MHC_class-I_related"/>
</dbReference>
<evidence type="ECO:0000256" key="3">
    <source>
        <dbReference type="ARBA" id="ARBA00023136"/>
    </source>
</evidence>
<dbReference type="FunFam" id="3.30.500.10:FF:000013">
    <property type="entry name" value="Histocompatibility 2, blastocyst"/>
    <property type="match status" value="1"/>
</dbReference>
<dbReference type="GO" id="GO:0030670">
    <property type="term" value="C:phagocytic vesicle membrane"/>
    <property type="evidence" value="ECO:0007669"/>
    <property type="project" value="UniProtKB-ARBA"/>
</dbReference>
<dbReference type="GO" id="GO:0098553">
    <property type="term" value="C:lumenal side of endoplasmic reticulum membrane"/>
    <property type="evidence" value="ECO:0007669"/>
    <property type="project" value="UniProtKB-ARBA"/>
</dbReference>
<dbReference type="SUPFAM" id="SSF54452">
    <property type="entry name" value="MHC antigen-recognition domain"/>
    <property type="match status" value="1"/>
</dbReference>
<dbReference type="AlphaFoldDB" id="A0A4X2K001"/>
<dbReference type="InterPro" id="IPR011162">
    <property type="entry name" value="MHC_I/II-like_Ag-recog"/>
</dbReference>
<dbReference type="GO" id="GO:0001916">
    <property type="term" value="P:positive regulation of T cell mediated cytotoxicity"/>
    <property type="evidence" value="ECO:0007669"/>
    <property type="project" value="TreeGrafter"/>
</dbReference>
<dbReference type="InterPro" id="IPR011161">
    <property type="entry name" value="MHC_I-like_Ag-recog"/>
</dbReference>
<dbReference type="GO" id="GO:0002476">
    <property type="term" value="P:antigen processing and presentation of endogenous peptide antigen via MHC class Ib"/>
    <property type="evidence" value="ECO:0007669"/>
    <property type="project" value="TreeGrafter"/>
</dbReference>
<dbReference type="GO" id="GO:0005102">
    <property type="term" value="F:signaling receptor binding"/>
    <property type="evidence" value="ECO:0007669"/>
    <property type="project" value="TreeGrafter"/>
</dbReference>
<evidence type="ECO:0000256" key="5">
    <source>
        <dbReference type="SAM" id="MobiDB-lite"/>
    </source>
</evidence>
<evidence type="ECO:0000259" key="7">
    <source>
        <dbReference type="Pfam" id="PF00129"/>
    </source>
</evidence>
<comment type="subcellular location">
    <subcellularLocation>
        <location evidence="1">Membrane</location>
        <topology evidence="1">Single-pass membrane protein</topology>
    </subcellularLocation>
</comment>
<dbReference type="GO" id="GO:0042605">
    <property type="term" value="F:peptide antigen binding"/>
    <property type="evidence" value="ECO:0007669"/>
    <property type="project" value="TreeGrafter"/>
</dbReference>
<name>A0A4X2K001_VOMUR</name>
<reference evidence="9" key="1">
    <citation type="submission" date="2018-12" db="EMBL/GenBank/DDBJ databases">
        <authorList>
            <person name="Yazar S."/>
        </authorList>
    </citation>
    <scope>NUCLEOTIDE SEQUENCE [LARGE SCALE GENOMIC DNA]</scope>
</reference>
<accession>A0A4X2K001</accession>
<protein>
    <recommendedName>
        <fullName evidence="7">MHC class I-like antigen recognition-like domain-containing protein</fullName>
    </recommendedName>
</protein>
<organism evidence="8 9">
    <name type="scientific">Vombatus ursinus</name>
    <name type="common">Common wombat</name>
    <dbReference type="NCBI Taxonomy" id="29139"/>
    <lineage>
        <taxon>Eukaryota</taxon>
        <taxon>Metazoa</taxon>
        <taxon>Chordata</taxon>
        <taxon>Craniata</taxon>
        <taxon>Vertebrata</taxon>
        <taxon>Euteleostomi</taxon>
        <taxon>Mammalia</taxon>
        <taxon>Metatheria</taxon>
        <taxon>Diprotodontia</taxon>
        <taxon>Vombatidae</taxon>
        <taxon>Vombatus</taxon>
    </lineage>
</organism>